<protein>
    <submittedName>
        <fullName evidence="2">FAD-dependent oxidoreductase</fullName>
    </submittedName>
</protein>
<evidence type="ECO:0000313" key="2">
    <source>
        <dbReference type="EMBL" id="TLM94117.1"/>
    </source>
</evidence>
<dbReference type="PANTHER" id="PTHR43539">
    <property type="entry name" value="FLAVIN-BINDING MONOOXYGENASE-LIKE PROTEIN (AFU_ORTHOLOGUE AFUA_4G09220)"/>
    <property type="match status" value="1"/>
</dbReference>
<gene>
    <name evidence="2" type="ORF">FDY95_08830</name>
</gene>
<comment type="caution">
    <text evidence="2">The sequence shown here is derived from an EMBL/GenBank/DDBJ whole genome shotgun (WGS) entry which is preliminary data.</text>
</comment>
<accession>A0A5R8WTI9</accession>
<dbReference type="InterPro" id="IPR036188">
    <property type="entry name" value="FAD/NAD-bd_sf"/>
</dbReference>
<dbReference type="AlphaFoldDB" id="A0A5R8WTI9"/>
<dbReference type="Pfam" id="PF13738">
    <property type="entry name" value="Pyr_redox_3"/>
    <property type="match status" value="1"/>
</dbReference>
<sequence length="362" mass="38437">MPLTTAPAQPDYRTDTLVIGAGQAGLAAAYYLQRAGVACILIDAAAAVGQQWATRYDSLRLFSPAWASGLPGLPWPGPRLRYPTKDEAAAYLRHYAAHFDFAIHLNQAVAHLGRPAGADFEARTAAGTRYLARRVIVCTGGYAAPRVPAWAAELLPSVVQVHSSAYRRPVQLPASGPVAVVGSGNSALQIASDLATTGRPVYVAFDERTGAMPNNTLMWATLETTGLMRASRHGLLGGWMQRQPEPVVAGDLRRLRRFPNAHFIGRARGADGAGLRGATGTTPALAALVWATGFRPDYAWIELPTFDADGQPRHHRGLSVVPGLAFLGLPWLDSRSSALMGGAGRDAHRVVTGLLGAKTTIV</sequence>
<dbReference type="GO" id="GO:0004497">
    <property type="term" value="F:monooxygenase activity"/>
    <property type="evidence" value="ECO:0007669"/>
    <property type="project" value="TreeGrafter"/>
</dbReference>
<reference evidence="2 3" key="1">
    <citation type="submission" date="2019-05" db="EMBL/GenBank/DDBJ databases">
        <title>Hymenobacter edaphi sp. nov., isolated from abandoned arsenic-contaminated farmland soil.</title>
        <authorList>
            <person name="Nie L."/>
        </authorList>
    </citation>
    <scope>NUCLEOTIDE SEQUENCE [LARGE SCALE GENOMIC DNA]</scope>
    <source>
        <strain evidence="2 3">1-3-3-8</strain>
    </source>
</reference>
<dbReference type="OrthoDB" id="9778740at2"/>
<keyword evidence="3" id="KW-1185">Reference proteome</keyword>
<dbReference type="GO" id="GO:0050660">
    <property type="term" value="F:flavin adenine dinucleotide binding"/>
    <property type="evidence" value="ECO:0007669"/>
    <property type="project" value="TreeGrafter"/>
</dbReference>
<dbReference type="InterPro" id="IPR050982">
    <property type="entry name" value="Auxin_biosynth/cation_transpt"/>
</dbReference>
<keyword evidence="1" id="KW-0560">Oxidoreductase</keyword>
<dbReference type="Proteomes" id="UP000305517">
    <property type="component" value="Unassembled WGS sequence"/>
</dbReference>
<organism evidence="2 3">
    <name type="scientific">Hymenobacter jeollabukensis</name>
    <dbReference type="NCBI Taxonomy" id="2025313"/>
    <lineage>
        <taxon>Bacteria</taxon>
        <taxon>Pseudomonadati</taxon>
        <taxon>Bacteroidota</taxon>
        <taxon>Cytophagia</taxon>
        <taxon>Cytophagales</taxon>
        <taxon>Hymenobacteraceae</taxon>
        <taxon>Hymenobacter</taxon>
    </lineage>
</organism>
<evidence type="ECO:0000256" key="1">
    <source>
        <dbReference type="ARBA" id="ARBA00023002"/>
    </source>
</evidence>
<dbReference type="PANTHER" id="PTHR43539:SF78">
    <property type="entry name" value="FLAVIN-CONTAINING MONOOXYGENASE"/>
    <property type="match status" value="1"/>
</dbReference>
<proteinExistence type="predicted"/>
<evidence type="ECO:0000313" key="3">
    <source>
        <dbReference type="Proteomes" id="UP000305517"/>
    </source>
</evidence>
<dbReference type="RefSeq" id="WP_138076862.1">
    <property type="nucleotide sequence ID" value="NZ_VAJM01000003.1"/>
</dbReference>
<name>A0A5R8WTI9_9BACT</name>
<dbReference type="PRINTS" id="PR00368">
    <property type="entry name" value="FADPNR"/>
</dbReference>
<dbReference type="Gene3D" id="3.50.50.60">
    <property type="entry name" value="FAD/NAD(P)-binding domain"/>
    <property type="match status" value="1"/>
</dbReference>
<dbReference type="EMBL" id="VAJM01000003">
    <property type="protein sequence ID" value="TLM94117.1"/>
    <property type="molecule type" value="Genomic_DNA"/>
</dbReference>
<dbReference type="PRINTS" id="PR00469">
    <property type="entry name" value="PNDRDTASEII"/>
</dbReference>
<dbReference type="SUPFAM" id="SSF51905">
    <property type="entry name" value="FAD/NAD(P)-binding domain"/>
    <property type="match status" value="1"/>
</dbReference>